<dbReference type="EMBL" id="HBUF01276126">
    <property type="protein sequence ID" value="CAG6686402.1"/>
    <property type="molecule type" value="Transcribed_RNA"/>
</dbReference>
<organism evidence="1">
    <name type="scientific">Cacopsylla melanoneura</name>
    <dbReference type="NCBI Taxonomy" id="428564"/>
    <lineage>
        <taxon>Eukaryota</taxon>
        <taxon>Metazoa</taxon>
        <taxon>Ecdysozoa</taxon>
        <taxon>Arthropoda</taxon>
        <taxon>Hexapoda</taxon>
        <taxon>Insecta</taxon>
        <taxon>Pterygota</taxon>
        <taxon>Neoptera</taxon>
        <taxon>Paraneoptera</taxon>
        <taxon>Hemiptera</taxon>
        <taxon>Sternorrhyncha</taxon>
        <taxon>Psylloidea</taxon>
        <taxon>Psyllidae</taxon>
        <taxon>Psyllinae</taxon>
        <taxon>Cacopsylla</taxon>
    </lineage>
</organism>
<protein>
    <submittedName>
        <fullName evidence="1">Uncharacterized protein</fullName>
    </submittedName>
</protein>
<sequence>MSSEAHYLKMFVLTIVYTESYIGMSIIGRDVPRIFKNNNTTKLYILDLKHIIYVDPSISLGRTFFILSKPSKPRDKPFSAPKIVVDIYVKVRIRRLTSPRDFRFVCP</sequence>
<reference evidence="1" key="1">
    <citation type="submission" date="2021-05" db="EMBL/GenBank/DDBJ databases">
        <authorList>
            <person name="Alioto T."/>
            <person name="Alioto T."/>
            <person name="Gomez Garrido J."/>
        </authorList>
    </citation>
    <scope>NUCLEOTIDE SEQUENCE</scope>
</reference>
<proteinExistence type="predicted"/>
<evidence type="ECO:0000313" key="1">
    <source>
        <dbReference type="EMBL" id="CAG6686402.1"/>
    </source>
</evidence>
<accession>A0A8D8X7B9</accession>
<dbReference type="AlphaFoldDB" id="A0A8D8X7B9"/>
<name>A0A8D8X7B9_9HEMI</name>